<dbReference type="RefSeq" id="WP_067703059.1">
    <property type="nucleotide sequence ID" value="NZ_LLZH01000310.1"/>
</dbReference>
<evidence type="ECO:0000313" key="3">
    <source>
        <dbReference type="Proteomes" id="UP000053244"/>
    </source>
</evidence>
<protein>
    <submittedName>
        <fullName evidence="2">Uncharacterized protein</fullName>
    </submittedName>
</protein>
<evidence type="ECO:0000313" key="2">
    <source>
        <dbReference type="EMBL" id="KUL25880.1"/>
    </source>
</evidence>
<accession>A0A101JFI2</accession>
<dbReference type="EMBL" id="LLZH01000310">
    <property type="protein sequence ID" value="KUL25880.1"/>
    <property type="molecule type" value="Genomic_DNA"/>
</dbReference>
<gene>
    <name evidence="2" type="ORF">ADL15_39950</name>
</gene>
<dbReference type="OrthoDB" id="3290263at2"/>
<dbReference type="AlphaFoldDB" id="A0A101JFI2"/>
<dbReference type="Proteomes" id="UP000053244">
    <property type="component" value="Unassembled WGS sequence"/>
</dbReference>
<comment type="caution">
    <text evidence="2">The sequence shown here is derived from an EMBL/GenBank/DDBJ whole genome shotgun (WGS) entry which is preliminary data.</text>
</comment>
<feature type="region of interest" description="Disordered" evidence="1">
    <location>
        <begin position="1"/>
        <end position="87"/>
    </location>
</feature>
<reference evidence="2 3" key="1">
    <citation type="submission" date="2015-10" db="EMBL/GenBank/DDBJ databases">
        <authorList>
            <person name="Gilbert D.G."/>
        </authorList>
    </citation>
    <scope>NUCLEOTIDE SEQUENCE [LARGE SCALE GENOMIC DNA]</scope>
    <source>
        <strain evidence="2 3">NRRL B-16712</strain>
    </source>
</reference>
<sequence>MSEQSDKASSVKGHAGFRARFFTGTPASGRPTVPFSGRPPTGPTPSVPLTGNAPPLPPSTFTEEMPFAGRPVSAPPACTRSPGNPPPRVSFANEPTEQLPVITAAPGQRRPPPPRAAGRVVLIYEQQIRKPWRLLLCTASIVSLTVGVVLGQTEAYRTPTPRSTAAAQPSDVVQTVTPLTAPLSTITQRRLEIAGPATTLRIRTADLGESLYNIAPLDPSSSVQMTETGDGTQLTLVPAATGTAGAEVVLSSKVRWTLKLTGGTAELDVDSRAGGLIGAELVAGVSRGVLRLPEPKGTVPISVTGAVGELTVRTEAHAPVRVRLGKGAGLATVGGKARRGVKAGTTLRDAGWAKATNRYDVRVTADVSTLLVERIPATD</sequence>
<organism evidence="2 3">
    <name type="scientific">Actinoplanes awajinensis subsp. mycoplanecinus</name>
    <dbReference type="NCBI Taxonomy" id="135947"/>
    <lineage>
        <taxon>Bacteria</taxon>
        <taxon>Bacillati</taxon>
        <taxon>Actinomycetota</taxon>
        <taxon>Actinomycetes</taxon>
        <taxon>Micromonosporales</taxon>
        <taxon>Micromonosporaceae</taxon>
        <taxon>Actinoplanes</taxon>
    </lineage>
</organism>
<name>A0A101JFI2_9ACTN</name>
<proteinExistence type="predicted"/>
<evidence type="ECO:0000256" key="1">
    <source>
        <dbReference type="SAM" id="MobiDB-lite"/>
    </source>
</evidence>
<keyword evidence="3" id="KW-1185">Reference proteome</keyword>